<dbReference type="GeneID" id="37170672"/>
<keyword evidence="2" id="KW-0812">Transmembrane</keyword>
<evidence type="ECO:0000256" key="2">
    <source>
        <dbReference type="SAM" id="Phobius"/>
    </source>
</evidence>
<feature type="transmembrane region" description="Helical" evidence="2">
    <location>
        <begin position="20"/>
        <end position="38"/>
    </location>
</feature>
<evidence type="ECO:0000313" key="4">
    <source>
        <dbReference type="Proteomes" id="UP000249497"/>
    </source>
</evidence>
<dbReference type="Proteomes" id="UP000249497">
    <property type="component" value="Unassembled WGS sequence"/>
</dbReference>
<dbReference type="RefSeq" id="XP_025530580.1">
    <property type="nucleotide sequence ID" value="XM_025666980.1"/>
</dbReference>
<proteinExistence type="predicted"/>
<reference evidence="3 4" key="1">
    <citation type="submission" date="2018-02" db="EMBL/GenBank/DDBJ databases">
        <title>The genomes of Aspergillus section Nigri reveals drivers in fungal speciation.</title>
        <authorList>
            <consortium name="DOE Joint Genome Institute"/>
            <person name="Vesth T.C."/>
            <person name="Nybo J."/>
            <person name="Theobald S."/>
            <person name="Brandl J."/>
            <person name="Frisvad J.C."/>
            <person name="Nielsen K.F."/>
            <person name="Lyhne E.K."/>
            <person name="Kogle M.E."/>
            <person name="Kuo A."/>
            <person name="Riley R."/>
            <person name="Clum A."/>
            <person name="Nolan M."/>
            <person name="Lipzen A."/>
            <person name="Salamov A."/>
            <person name="Henrissat B."/>
            <person name="Wiebenga A."/>
            <person name="De vries R.P."/>
            <person name="Grigoriev I.V."/>
            <person name="Mortensen U.H."/>
            <person name="Andersen M.R."/>
            <person name="Baker S.E."/>
        </authorList>
    </citation>
    <scope>NUCLEOTIDE SEQUENCE [LARGE SCALE GENOMIC DNA]</scope>
    <source>
        <strain evidence="3 4">CBS 114.51</strain>
    </source>
</reference>
<keyword evidence="4" id="KW-1185">Reference proteome</keyword>
<organism evidence="3 4">
    <name type="scientific">Aspergillus japonicus CBS 114.51</name>
    <dbReference type="NCBI Taxonomy" id="1448312"/>
    <lineage>
        <taxon>Eukaryota</taxon>
        <taxon>Fungi</taxon>
        <taxon>Dikarya</taxon>
        <taxon>Ascomycota</taxon>
        <taxon>Pezizomycotina</taxon>
        <taxon>Eurotiomycetes</taxon>
        <taxon>Eurotiomycetidae</taxon>
        <taxon>Eurotiales</taxon>
        <taxon>Aspergillaceae</taxon>
        <taxon>Aspergillus</taxon>
        <taxon>Aspergillus subgen. Circumdati</taxon>
    </lineage>
</organism>
<protein>
    <submittedName>
        <fullName evidence="3">Uncharacterized protein</fullName>
    </submittedName>
</protein>
<dbReference type="AlphaFoldDB" id="A0A8T8X958"/>
<dbReference type="EMBL" id="KZ824777">
    <property type="protein sequence ID" value="RAH84686.1"/>
    <property type="molecule type" value="Genomic_DNA"/>
</dbReference>
<evidence type="ECO:0000256" key="1">
    <source>
        <dbReference type="SAM" id="MobiDB-lite"/>
    </source>
</evidence>
<name>A0A8T8X958_ASPJA</name>
<feature type="compositionally biased region" description="Polar residues" evidence="1">
    <location>
        <begin position="41"/>
        <end position="56"/>
    </location>
</feature>
<evidence type="ECO:0000313" key="3">
    <source>
        <dbReference type="EMBL" id="RAH84686.1"/>
    </source>
</evidence>
<accession>A0A8T8X958</accession>
<gene>
    <name evidence="3" type="ORF">BO86DRAFT_228458</name>
</gene>
<feature type="region of interest" description="Disordered" evidence="1">
    <location>
        <begin position="39"/>
        <end position="61"/>
    </location>
</feature>
<keyword evidence="2" id="KW-1133">Transmembrane helix</keyword>
<sequence length="77" mass="7921">MSPTTPAPADQHTHRKPSTIALISVLALLLAVAITRFANPGASTTDPSSQSTTATPPLQPPTWIISVASSAHLSPPQ</sequence>
<keyword evidence="2" id="KW-0472">Membrane</keyword>